<protein>
    <submittedName>
        <fullName evidence="2">Uncharacterized protein</fullName>
    </submittedName>
</protein>
<evidence type="ECO:0000313" key="3">
    <source>
        <dbReference type="Proteomes" id="UP001232148"/>
    </source>
</evidence>
<organism evidence="2 3">
    <name type="scientific">Colletotrichum zoysiae</name>
    <dbReference type="NCBI Taxonomy" id="1216348"/>
    <lineage>
        <taxon>Eukaryota</taxon>
        <taxon>Fungi</taxon>
        <taxon>Dikarya</taxon>
        <taxon>Ascomycota</taxon>
        <taxon>Pezizomycotina</taxon>
        <taxon>Sordariomycetes</taxon>
        <taxon>Hypocreomycetidae</taxon>
        <taxon>Glomerellales</taxon>
        <taxon>Glomerellaceae</taxon>
        <taxon>Colletotrichum</taxon>
        <taxon>Colletotrichum graminicola species complex</taxon>
    </lineage>
</organism>
<keyword evidence="3" id="KW-1185">Reference proteome</keyword>
<proteinExistence type="predicted"/>
<sequence>MPHDCQPYFAQHTSQRCPPARPSTLWLISWRKSTGFPSRRALSIFHVGVSRQRNGPRGERSGALNFPPWHRPARRKLRRRSKSSATGPGAAVVPWALGEEWNPTFHRCAALASLP</sequence>
<evidence type="ECO:0000256" key="1">
    <source>
        <dbReference type="SAM" id="MobiDB-lite"/>
    </source>
</evidence>
<accession>A0AAD9LWX3</accession>
<reference evidence="2" key="1">
    <citation type="submission" date="2021-06" db="EMBL/GenBank/DDBJ databases">
        <title>Comparative genomics, transcriptomics and evolutionary studies reveal genomic signatures of adaptation to plant cell wall in hemibiotrophic fungi.</title>
        <authorList>
            <consortium name="DOE Joint Genome Institute"/>
            <person name="Baroncelli R."/>
            <person name="Diaz J.F."/>
            <person name="Benocci T."/>
            <person name="Peng M."/>
            <person name="Battaglia E."/>
            <person name="Haridas S."/>
            <person name="Andreopoulos W."/>
            <person name="Labutti K."/>
            <person name="Pangilinan J."/>
            <person name="Floch G.L."/>
            <person name="Makela M.R."/>
            <person name="Henrissat B."/>
            <person name="Grigoriev I.V."/>
            <person name="Crouch J.A."/>
            <person name="De Vries R.P."/>
            <person name="Sukno S.A."/>
            <person name="Thon M.R."/>
        </authorList>
    </citation>
    <scope>NUCLEOTIDE SEQUENCE</scope>
    <source>
        <strain evidence="2">MAFF235873</strain>
    </source>
</reference>
<dbReference type="Proteomes" id="UP001232148">
    <property type="component" value="Unassembled WGS sequence"/>
</dbReference>
<dbReference type="AlphaFoldDB" id="A0AAD9LWX3"/>
<comment type="caution">
    <text evidence="2">The sequence shown here is derived from an EMBL/GenBank/DDBJ whole genome shotgun (WGS) entry which is preliminary data.</text>
</comment>
<gene>
    <name evidence="2" type="ORF">LX32DRAFT_646557</name>
</gene>
<name>A0AAD9LWX3_9PEZI</name>
<evidence type="ECO:0000313" key="2">
    <source>
        <dbReference type="EMBL" id="KAK2021315.1"/>
    </source>
</evidence>
<feature type="region of interest" description="Disordered" evidence="1">
    <location>
        <begin position="51"/>
        <end position="90"/>
    </location>
</feature>
<dbReference type="EMBL" id="MU843116">
    <property type="protein sequence ID" value="KAK2021315.1"/>
    <property type="molecule type" value="Genomic_DNA"/>
</dbReference>
<feature type="compositionally biased region" description="Basic residues" evidence="1">
    <location>
        <begin position="71"/>
        <end position="82"/>
    </location>
</feature>